<evidence type="ECO:0000256" key="10">
    <source>
        <dbReference type="PIRSR" id="PIRSR000112-3"/>
    </source>
</evidence>
<organism evidence="12 13">
    <name type="scientific">Bosea lathyri</name>
    <dbReference type="NCBI Taxonomy" id="1036778"/>
    <lineage>
        <taxon>Bacteria</taxon>
        <taxon>Pseudomonadati</taxon>
        <taxon>Pseudomonadota</taxon>
        <taxon>Alphaproteobacteria</taxon>
        <taxon>Hyphomicrobiales</taxon>
        <taxon>Boseaceae</taxon>
        <taxon>Bosea</taxon>
    </lineage>
</organism>
<feature type="domain" description="Alcohol dehydrogenase iron-type/glycerol dehydrogenase GldA" evidence="11">
    <location>
        <begin position="7"/>
        <end position="153"/>
    </location>
</feature>
<keyword evidence="3 10" id="KW-0520">NAD</keyword>
<feature type="binding site" evidence="10">
    <location>
        <position position="36"/>
    </location>
    <ligand>
        <name>NAD(+)</name>
        <dbReference type="ChEBI" id="CHEBI:57540"/>
    </ligand>
</feature>
<comment type="catalytic activity">
    <reaction evidence="7">
        <text>glycerol + NAD(+) = dihydroxyacetone + NADH + H(+)</text>
        <dbReference type="Rhea" id="RHEA:13769"/>
        <dbReference type="ChEBI" id="CHEBI:15378"/>
        <dbReference type="ChEBI" id="CHEBI:16016"/>
        <dbReference type="ChEBI" id="CHEBI:17754"/>
        <dbReference type="ChEBI" id="CHEBI:57540"/>
        <dbReference type="ChEBI" id="CHEBI:57945"/>
        <dbReference type="EC" id="1.1.1.6"/>
    </reaction>
</comment>
<dbReference type="GO" id="GO:0008888">
    <property type="term" value="F:glycerol dehydrogenase (NAD+) activity"/>
    <property type="evidence" value="ECO:0007669"/>
    <property type="project" value="UniProtKB-EC"/>
</dbReference>
<evidence type="ECO:0000256" key="9">
    <source>
        <dbReference type="PIRSR" id="PIRSR000112-2"/>
    </source>
</evidence>
<dbReference type="Gene3D" id="1.20.1090.10">
    <property type="entry name" value="Dehydroquinate synthase-like - alpha domain"/>
    <property type="match status" value="1"/>
</dbReference>
<keyword evidence="13" id="KW-1185">Reference proteome</keyword>
<feature type="binding site" evidence="9">
    <location>
        <position position="120"/>
    </location>
    <ligand>
        <name>glycerol</name>
        <dbReference type="ChEBI" id="CHEBI:17754"/>
    </ligand>
</feature>
<keyword evidence="2" id="KW-0560">Oxidoreductase</keyword>
<dbReference type="SUPFAM" id="SSF56796">
    <property type="entry name" value="Dehydroquinate synthase-like"/>
    <property type="match status" value="1"/>
</dbReference>
<feature type="binding site" evidence="10">
    <location>
        <begin position="93"/>
        <end position="97"/>
    </location>
    <ligand>
        <name>NAD(+)</name>
        <dbReference type="ChEBI" id="CHEBI:57540"/>
    </ligand>
</feature>
<evidence type="ECO:0000256" key="2">
    <source>
        <dbReference type="ARBA" id="ARBA00023002"/>
    </source>
</evidence>
<dbReference type="Pfam" id="PF00465">
    <property type="entry name" value="Fe-ADH"/>
    <property type="match status" value="1"/>
</dbReference>
<evidence type="ECO:0000313" key="13">
    <source>
        <dbReference type="Proteomes" id="UP000236743"/>
    </source>
</evidence>
<feature type="binding site" evidence="10">
    <location>
        <begin position="115"/>
        <end position="118"/>
    </location>
    <ligand>
        <name>NAD(+)</name>
        <dbReference type="ChEBI" id="CHEBI:57540"/>
    </ligand>
</feature>
<dbReference type="InterPro" id="IPR016205">
    <property type="entry name" value="Glycerol_DH"/>
</dbReference>
<accession>A0A1H5Z7W4</accession>
<feature type="binding site" evidence="8">
    <location>
        <position position="170"/>
    </location>
    <ligand>
        <name>glycerol</name>
        <dbReference type="ChEBI" id="CHEBI:17754"/>
    </ligand>
</feature>
<name>A0A1H5Z7W4_9HYPH</name>
<dbReference type="PANTHER" id="PTHR43616:SF5">
    <property type="entry name" value="GLYCEROL DEHYDROGENASE 1"/>
    <property type="match status" value="1"/>
</dbReference>
<evidence type="ECO:0000256" key="1">
    <source>
        <dbReference type="ARBA" id="ARBA00022723"/>
    </source>
</evidence>
<comment type="pathway">
    <text evidence="4">Polyol metabolism; glycerol fermentation; glycerone phosphate from glycerol (oxidative route): step 1/2.</text>
</comment>
<evidence type="ECO:0000256" key="3">
    <source>
        <dbReference type="ARBA" id="ARBA00023027"/>
    </source>
</evidence>
<dbReference type="GO" id="GO:0046872">
    <property type="term" value="F:metal ion binding"/>
    <property type="evidence" value="ECO:0007669"/>
    <property type="project" value="UniProtKB-KW"/>
</dbReference>
<gene>
    <name evidence="12" type="ORF">SAMN04488115_104260</name>
</gene>
<dbReference type="NCBIfam" id="NF006941">
    <property type="entry name" value="PRK09423.1"/>
    <property type="match status" value="1"/>
</dbReference>
<evidence type="ECO:0000256" key="8">
    <source>
        <dbReference type="PIRSR" id="PIRSR000112-1"/>
    </source>
</evidence>
<evidence type="ECO:0000256" key="6">
    <source>
        <dbReference type="ARBA" id="ARBA00040132"/>
    </source>
</evidence>
<protein>
    <recommendedName>
        <fullName evidence="6">Glycerol dehydrogenase</fullName>
        <ecNumber evidence="5">1.1.1.6</ecNumber>
    </recommendedName>
</protein>
<dbReference type="OrthoDB" id="5198708at2"/>
<keyword evidence="1 8" id="KW-0479">Metal-binding</keyword>
<feature type="binding site" evidence="10">
    <location>
        <position position="130"/>
    </location>
    <ligand>
        <name>NAD(+)</name>
        <dbReference type="ChEBI" id="CHEBI:57540"/>
    </ligand>
</feature>
<evidence type="ECO:0000256" key="7">
    <source>
        <dbReference type="ARBA" id="ARBA00049006"/>
    </source>
</evidence>
<dbReference type="InterPro" id="IPR001670">
    <property type="entry name" value="ADH_Fe/GldA"/>
</dbReference>
<keyword evidence="8" id="KW-0862">Zinc</keyword>
<feature type="binding site" evidence="8">
    <location>
        <position position="270"/>
    </location>
    <ligand>
        <name>glycerol</name>
        <dbReference type="ChEBI" id="CHEBI:17754"/>
    </ligand>
</feature>
<dbReference type="PANTHER" id="PTHR43616">
    <property type="entry name" value="GLYCEROL DEHYDROGENASE"/>
    <property type="match status" value="1"/>
</dbReference>
<comment type="cofactor">
    <cofactor evidence="8">
        <name>Zn(2+)</name>
        <dbReference type="ChEBI" id="CHEBI:29105"/>
    </cofactor>
    <text evidence="8">Binds 1 zinc ion per subunit.</text>
</comment>
<dbReference type="RefSeq" id="WP_103872696.1">
    <property type="nucleotide sequence ID" value="NZ_FNUY01000004.1"/>
</dbReference>
<reference evidence="12 13" key="1">
    <citation type="submission" date="2016-10" db="EMBL/GenBank/DDBJ databases">
        <authorList>
            <person name="de Groot N.N."/>
        </authorList>
    </citation>
    <scope>NUCLEOTIDE SEQUENCE [LARGE SCALE GENOMIC DNA]</scope>
    <source>
        <strain evidence="12 13">DSM 26656</strain>
    </source>
</reference>
<feature type="binding site" evidence="10">
    <location>
        <position position="124"/>
    </location>
    <ligand>
        <name>NAD(+)</name>
        <dbReference type="ChEBI" id="CHEBI:57540"/>
    </ligand>
</feature>
<dbReference type="Gene3D" id="3.40.50.1970">
    <property type="match status" value="1"/>
</dbReference>
<feature type="binding site" evidence="8">
    <location>
        <position position="253"/>
    </location>
    <ligand>
        <name>glycerol</name>
        <dbReference type="ChEBI" id="CHEBI:17754"/>
    </ligand>
</feature>
<evidence type="ECO:0000256" key="5">
    <source>
        <dbReference type="ARBA" id="ARBA00039147"/>
    </source>
</evidence>
<evidence type="ECO:0000256" key="4">
    <source>
        <dbReference type="ARBA" id="ARBA00037918"/>
    </source>
</evidence>
<dbReference type="AlphaFoldDB" id="A0A1H5Z7W4"/>
<dbReference type="CDD" id="cd08170">
    <property type="entry name" value="GlyDH"/>
    <property type="match status" value="1"/>
</dbReference>
<dbReference type="PIRSF" id="PIRSF000112">
    <property type="entry name" value="Glycerol_dehydrogenase"/>
    <property type="match status" value="1"/>
</dbReference>
<dbReference type="EC" id="1.1.1.6" evidence="5"/>
<proteinExistence type="predicted"/>
<dbReference type="EMBL" id="FNUY01000004">
    <property type="protein sequence ID" value="SEG31436.1"/>
    <property type="molecule type" value="Genomic_DNA"/>
</dbReference>
<evidence type="ECO:0000259" key="11">
    <source>
        <dbReference type="Pfam" id="PF00465"/>
    </source>
</evidence>
<dbReference type="Proteomes" id="UP000236743">
    <property type="component" value="Unassembled WGS sequence"/>
</dbReference>
<sequence>MIIFGSPRRYLQGPDALARLGEEIARLGKTAALVADSHVLALVGPRVRESCAAAGVGLSEITFGGEITHAEVERMAGLCGANPPEVVIAAGGGKTIDAGKFLSGKIKAKLATVPTVASNDSPTSHIIVVYDENHKLTGVEKLAGNPDLVLVDTSVIAKAPAALLSAGIGDAIVKRFEVEQCVGVKGNNVFGGRSPRTALALAHACYDTVRADSVAALAAVKRGEPDEALERLVEATVLMSGLAFESGGLSVCHAMTRGLSAVPGPASALHGHQVAYGLLVQLALEKRDAAFIADIRDFFAQVGLPLSLADLGFAGGADEIATIAELTAQAAHMKHFSRSISAADLVAAIESVEAATPAKKDAAA</sequence>
<evidence type="ECO:0000313" key="12">
    <source>
        <dbReference type="EMBL" id="SEG31436.1"/>
    </source>
</evidence>